<evidence type="ECO:0000313" key="2">
    <source>
        <dbReference type="Proteomes" id="UP000663836"/>
    </source>
</evidence>
<feature type="non-terminal residue" evidence="1">
    <location>
        <position position="21"/>
    </location>
</feature>
<accession>A0A820LJQ9</accession>
<proteinExistence type="predicted"/>
<evidence type="ECO:0000313" key="1">
    <source>
        <dbReference type="EMBL" id="CAF4358536.1"/>
    </source>
</evidence>
<reference evidence="1" key="1">
    <citation type="submission" date="2021-02" db="EMBL/GenBank/DDBJ databases">
        <authorList>
            <person name="Nowell W R."/>
        </authorList>
    </citation>
    <scope>NUCLEOTIDE SEQUENCE</scope>
</reference>
<dbReference type="AlphaFoldDB" id="A0A820LJQ9"/>
<gene>
    <name evidence="1" type="ORF">JBS370_LOCUS42166</name>
</gene>
<comment type="caution">
    <text evidence="1">The sequence shown here is derived from an EMBL/GenBank/DDBJ whole genome shotgun (WGS) entry which is preliminary data.</text>
</comment>
<organism evidence="1 2">
    <name type="scientific">Rotaria sordida</name>
    <dbReference type="NCBI Taxonomy" id="392033"/>
    <lineage>
        <taxon>Eukaryota</taxon>
        <taxon>Metazoa</taxon>
        <taxon>Spiralia</taxon>
        <taxon>Gnathifera</taxon>
        <taxon>Rotifera</taxon>
        <taxon>Eurotatoria</taxon>
        <taxon>Bdelloidea</taxon>
        <taxon>Philodinida</taxon>
        <taxon>Philodinidae</taxon>
        <taxon>Rotaria</taxon>
    </lineage>
</organism>
<sequence length="21" mass="2634">MKLLELILIRNVRYNYDLKIL</sequence>
<dbReference type="Proteomes" id="UP000663836">
    <property type="component" value="Unassembled WGS sequence"/>
</dbReference>
<name>A0A820LJQ9_9BILA</name>
<dbReference type="EMBL" id="CAJOBD010053316">
    <property type="protein sequence ID" value="CAF4358536.1"/>
    <property type="molecule type" value="Genomic_DNA"/>
</dbReference>
<protein>
    <submittedName>
        <fullName evidence="1">Uncharacterized protein</fullName>
    </submittedName>
</protein>